<evidence type="ECO:0000313" key="1">
    <source>
        <dbReference type="EMBL" id="KAK9165595.1"/>
    </source>
</evidence>
<proteinExistence type="predicted"/>
<gene>
    <name evidence="1" type="ORF">Scep_000786</name>
</gene>
<sequence length="51" mass="5912">MICFGIWNSIKVLPQEDYLTSSISYEFLSKRPSHLEMVLWIGKNAPKEITP</sequence>
<protein>
    <submittedName>
        <fullName evidence="1">Uncharacterized protein</fullName>
    </submittedName>
</protein>
<organism evidence="1 2">
    <name type="scientific">Stephania cephalantha</name>
    <dbReference type="NCBI Taxonomy" id="152367"/>
    <lineage>
        <taxon>Eukaryota</taxon>
        <taxon>Viridiplantae</taxon>
        <taxon>Streptophyta</taxon>
        <taxon>Embryophyta</taxon>
        <taxon>Tracheophyta</taxon>
        <taxon>Spermatophyta</taxon>
        <taxon>Magnoliopsida</taxon>
        <taxon>Ranunculales</taxon>
        <taxon>Menispermaceae</taxon>
        <taxon>Menispermoideae</taxon>
        <taxon>Cissampelideae</taxon>
        <taxon>Stephania</taxon>
    </lineage>
</organism>
<keyword evidence="2" id="KW-1185">Reference proteome</keyword>
<dbReference type="Proteomes" id="UP001419268">
    <property type="component" value="Unassembled WGS sequence"/>
</dbReference>
<dbReference type="EMBL" id="JBBNAG010000001">
    <property type="protein sequence ID" value="KAK9165595.1"/>
    <property type="molecule type" value="Genomic_DNA"/>
</dbReference>
<accession>A0AAP0Q382</accession>
<dbReference type="AlphaFoldDB" id="A0AAP0Q382"/>
<evidence type="ECO:0000313" key="2">
    <source>
        <dbReference type="Proteomes" id="UP001419268"/>
    </source>
</evidence>
<reference evidence="1 2" key="1">
    <citation type="submission" date="2024-01" db="EMBL/GenBank/DDBJ databases">
        <title>Genome assemblies of Stephania.</title>
        <authorList>
            <person name="Yang L."/>
        </authorList>
    </citation>
    <scope>NUCLEOTIDE SEQUENCE [LARGE SCALE GENOMIC DNA]</scope>
    <source>
        <strain evidence="1">JXDWG</strain>
        <tissue evidence="1">Leaf</tissue>
    </source>
</reference>
<comment type="caution">
    <text evidence="1">The sequence shown here is derived from an EMBL/GenBank/DDBJ whole genome shotgun (WGS) entry which is preliminary data.</text>
</comment>
<name>A0AAP0Q382_9MAGN</name>